<keyword evidence="2" id="KW-0472">Membrane</keyword>
<feature type="transmembrane region" description="Helical" evidence="2">
    <location>
        <begin position="216"/>
        <end position="235"/>
    </location>
</feature>
<keyword evidence="2" id="KW-1133">Transmembrane helix</keyword>
<evidence type="ECO:0000256" key="1">
    <source>
        <dbReference type="SAM" id="MobiDB-lite"/>
    </source>
</evidence>
<keyword evidence="2" id="KW-0812">Transmembrane</keyword>
<reference evidence="3 4" key="1">
    <citation type="submission" date="2022-09" db="EMBL/GenBank/DDBJ databases">
        <authorList>
            <person name="Palmer J.M."/>
        </authorList>
    </citation>
    <scope>NUCLEOTIDE SEQUENCE [LARGE SCALE GENOMIC DNA]</scope>
    <source>
        <strain evidence="3 4">DSM 7382</strain>
    </source>
</reference>
<gene>
    <name evidence="3" type="ORF">QCA50_014267</name>
</gene>
<feature type="transmembrane region" description="Helical" evidence="2">
    <location>
        <begin position="119"/>
        <end position="140"/>
    </location>
</feature>
<dbReference type="Proteomes" id="UP001385951">
    <property type="component" value="Unassembled WGS sequence"/>
</dbReference>
<accession>A0AAW0FYV2</accession>
<comment type="caution">
    <text evidence="3">The sequence shown here is derived from an EMBL/GenBank/DDBJ whole genome shotgun (WGS) entry which is preliminary data.</text>
</comment>
<keyword evidence="4" id="KW-1185">Reference proteome</keyword>
<feature type="transmembrane region" description="Helical" evidence="2">
    <location>
        <begin position="56"/>
        <end position="77"/>
    </location>
</feature>
<evidence type="ECO:0000313" key="3">
    <source>
        <dbReference type="EMBL" id="KAK7682467.1"/>
    </source>
</evidence>
<sequence length="320" mass="35648">MVNDAENILSLQLGFELLAARYLFVAVATTWLWDLLVSLADDIRMVEKCGVQLPDIIYILSRISTCAYVLLAVFFIATPISSCQAMVNSIGWFAAFSVAFNNILFLIRIRGVYFRAPYVSVAFLTLWLTTLATFTAPFSFTALTITPTAYCAVVKIERLVTAGVVATAVYDTAVFVAISIRLVSFCVGNSWREKLRNFMESKDLAAVSNLLWSTGLLYYIPVIAVNIFSMTILFMPSLAVTYRSMCPIPEIALQNIMACRVYRDLKLGFLYDDPADIPTQQTFSIEFASPPSQPDGNFEREDPPIGDISRRSSNVHYMGS</sequence>
<proteinExistence type="predicted"/>
<feature type="compositionally biased region" description="Polar residues" evidence="1">
    <location>
        <begin position="311"/>
        <end position="320"/>
    </location>
</feature>
<evidence type="ECO:0000256" key="2">
    <source>
        <dbReference type="SAM" id="Phobius"/>
    </source>
</evidence>
<evidence type="ECO:0000313" key="4">
    <source>
        <dbReference type="Proteomes" id="UP001385951"/>
    </source>
</evidence>
<feature type="transmembrane region" description="Helical" evidence="2">
    <location>
        <begin position="19"/>
        <end position="36"/>
    </location>
</feature>
<name>A0AAW0FYV2_9APHY</name>
<evidence type="ECO:0008006" key="5">
    <source>
        <dbReference type="Google" id="ProtNLM"/>
    </source>
</evidence>
<feature type="transmembrane region" description="Helical" evidence="2">
    <location>
        <begin position="89"/>
        <end position="107"/>
    </location>
</feature>
<feature type="region of interest" description="Disordered" evidence="1">
    <location>
        <begin position="288"/>
        <end position="320"/>
    </location>
</feature>
<dbReference type="AlphaFoldDB" id="A0AAW0FYV2"/>
<dbReference type="EMBL" id="JASBNA010000035">
    <property type="protein sequence ID" value="KAK7682467.1"/>
    <property type="molecule type" value="Genomic_DNA"/>
</dbReference>
<protein>
    <recommendedName>
        <fullName evidence="5">Transmembrane protein</fullName>
    </recommendedName>
</protein>
<organism evidence="3 4">
    <name type="scientific">Cerrena zonata</name>
    <dbReference type="NCBI Taxonomy" id="2478898"/>
    <lineage>
        <taxon>Eukaryota</taxon>
        <taxon>Fungi</taxon>
        <taxon>Dikarya</taxon>
        <taxon>Basidiomycota</taxon>
        <taxon>Agaricomycotina</taxon>
        <taxon>Agaricomycetes</taxon>
        <taxon>Polyporales</taxon>
        <taxon>Cerrenaceae</taxon>
        <taxon>Cerrena</taxon>
    </lineage>
</organism>